<evidence type="ECO:0000256" key="2">
    <source>
        <dbReference type="ARBA" id="ARBA00022723"/>
    </source>
</evidence>
<dbReference type="PANTHER" id="PTHR12629:SF0">
    <property type="entry name" value="DIPHOSPHOINOSITOL-POLYPHOSPHATE DIPHOSPHATASE"/>
    <property type="match status" value="1"/>
</dbReference>
<dbReference type="GO" id="GO:0016462">
    <property type="term" value="F:pyrophosphatase activity"/>
    <property type="evidence" value="ECO:0007669"/>
    <property type="project" value="InterPro"/>
</dbReference>
<dbReference type="AlphaFoldDB" id="A0A7W7YZM0"/>
<sequence length="173" mass="19300">MMGAVREQGVGVPAEGLLQQYGVIPWRKDRLGGMRVLLVTSRGRGRWIVPKGSLRKDRPPYLSAAMDAFVEAGVIGDILTHPLARYRYVREAAGGLLQYCHVTLFGLRVRGTLTNWPERAQRMRGWFDPEEAAGMVQNPELARAIYAIQSTKAASRVPACMHRHRLRGAETCC</sequence>
<organism evidence="6 7">
    <name type="scientific">Shinella fusca</name>
    <dbReference type="NCBI Taxonomy" id="544480"/>
    <lineage>
        <taxon>Bacteria</taxon>
        <taxon>Pseudomonadati</taxon>
        <taxon>Pseudomonadota</taxon>
        <taxon>Alphaproteobacteria</taxon>
        <taxon>Hyphomicrobiales</taxon>
        <taxon>Rhizobiaceae</taxon>
        <taxon>Shinella</taxon>
    </lineage>
</organism>
<keyword evidence="2" id="KW-0479">Metal-binding</keyword>
<dbReference type="Proteomes" id="UP000535406">
    <property type="component" value="Unassembled WGS sequence"/>
</dbReference>
<evidence type="ECO:0000313" key="7">
    <source>
        <dbReference type="Proteomes" id="UP000535406"/>
    </source>
</evidence>
<dbReference type="PANTHER" id="PTHR12629">
    <property type="entry name" value="DIPHOSPHOINOSITOL POLYPHOSPHATE PHOSPHOHYDROLASE"/>
    <property type="match status" value="1"/>
</dbReference>
<keyword evidence="7" id="KW-1185">Reference proteome</keyword>
<dbReference type="GO" id="GO:0046872">
    <property type="term" value="F:metal ion binding"/>
    <property type="evidence" value="ECO:0007669"/>
    <property type="project" value="UniProtKB-KW"/>
</dbReference>
<dbReference type="InterPro" id="IPR015797">
    <property type="entry name" value="NUDIX_hydrolase-like_dom_sf"/>
</dbReference>
<accession>A0A7W7YZM0</accession>
<dbReference type="GO" id="GO:0005737">
    <property type="term" value="C:cytoplasm"/>
    <property type="evidence" value="ECO:0007669"/>
    <property type="project" value="TreeGrafter"/>
</dbReference>
<dbReference type="InterPro" id="IPR000086">
    <property type="entry name" value="NUDIX_hydrolase_dom"/>
</dbReference>
<proteinExistence type="predicted"/>
<dbReference type="CDD" id="cd04666">
    <property type="entry name" value="NUDIX_DIPP2_like_Nudt4"/>
    <property type="match status" value="1"/>
</dbReference>
<evidence type="ECO:0000256" key="3">
    <source>
        <dbReference type="ARBA" id="ARBA00022801"/>
    </source>
</evidence>
<dbReference type="SUPFAM" id="SSF55811">
    <property type="entry name" value="Nudix"/>
    <property type="match status" value="1"/>
</dbReference>
<dbReference type="RefSeq" id="WP_184146961.1">
    <property type="nucleotide sequence ID" value="NZ_JACHIK010000026.1"/>
</dbReference>
<feature type="domain" description="Nudix hydrolase" evidence="5">
    <location>
        <begin position="16"/>
        <end position="149"/>
    </location>
</feature>
<dbReference type="PROSITE" id="PS51462">
    <property type="entry name" value="NUDIX"/>
    <property type="match status" value="1"/>
</dbReference>
<evidence type="ECO:0000256" key="4">
    <source>
        <dbReference type="ARBA" id="ARBA00022842"/>
    </source>
</evidence>
<evidence type="ECO:0000259" key="5">
    <source>
        <dbReference type="PROSITE" id="PS51462"/>
    </source>
</evidence>
<protein>
    <submittedName>
        <fullName evidence="6">Putative NUDIX family NTP pyrophosphohydrolase</fullName>
    </submittedName>
</protein>
<keyword evidence="3 6" id="KW-0378">Hydrolase</keyword>
<dbReference type="EMBL" id="JACHIK010000026">
    <property type="protein sequence ID" value="MBB5045090.1"/>
    <property type="molecule type" value="Genomic_DNA"/>
</dbReference>
<evidence type="ECO:0000256" key="1">
    <source>
        <dbReference type="ARBA" id="ARBA00001946"/>
    </source>
</evidence>
<comment type="caution">
    <text evidence="6">The sequence shown here is derived from an EMBL/GenBank/DDBJ whole genome shotgun (WGS) entry which is preliminary data.</text>
</comment>
<keyword evidence="4" id="KW-0460">Magnesium</keyword>
<name>A0A7W7YZM0_9HYPH</name>
<dbReference type="InterPro" id="IPR047198">
    <property type="entry name" value="DDP-like_NUDIX"/>
</dbReference>
<gene>
    <name evidence="6" type="ORF">HNQ66_004518</name>
</gene>
<evidence type="ECO:0000313" key="6">
    <source>
        <dbReference type="EMBL" id="MBB5045090.1"/>
    </source>
</evidence>
<comment type="cofactor">
    <cofactor evidence="1">
        <name>Mg(2+)</name>
        <dbReference type="ChEBI" id="CHEBI:18420"/>
    </cofactor>
</comment>
<dbReference type="Gene3D" id="3.90.79.10">
    <property type="entry name" value="Nucleoside Triphosphate Pyrophosphohydrolase"/>
    <property type="match status" value="1"/>
</dbReference>
<reference evidence="6 7" key="1">
    <citation type="submission" date="2020-08" db="EMBL/GenBank/DDBJ databases">
        <title>Genomic Encyclopedia of Type Strains, Phase IV (KMG-IV): sequencing the most valuable type-strain genomes for metagenomic binning, comparative biology and taxonomic classification.</title>
        <authorList>
            <person name="Goeker M."/>
        </authorList>
    </citation>
    <scope>NUCLEOTIDE SEQUENCE [LARGE SCALE GENOMIC DNA]</scope>
    <source>
        <strain evidence="6 7">DSM 21319</strain>
    </source>
</reference>